<dbReference type="GO" id="GO:0016740">
    <property type="term" value="F:transferase activity"/>
    <property type="evidence" value="ECO:0007669"/>
    <property type="project" value="UniProtKB-KW"/>
</dbReference>
<dbReference type="AlphaFoldDB" id="A0A1I7MVM3"/>
<evidence type="ECO:0000259" key="1">
    <source>
        <dbReference type="Pfam" id="PF01755"/>
    </source>
</evidence>
<evidence type="ECO:0000313" key="2">
    <source>
        <dbReference type="EMBL" id="SFV26462.1"/>
    </source>
</evidence>
<evidence type="ECO:0000313" key="3">
    <source>
        <dbReference type="Proteomes" id="UP000199423"/>
    </source>
</evidence>
<dbReference type="RefSeq" id="WP_092863701.1">
    <property type="nucleotide sequence ID" value="NZ_FPCH01000001.1"/>
</dbReference>
<dbReference type="STRING" id="51670.SAMN04488557_0485"/>
<dbReference type="EMBL" id="FPCH01000001">
    <property type="protein sequence ID" value="SFV26462.1"/>
    <property type="molecule type" value="Genomic_DNA"/>
</dbReference>
<dbReference type="OrthoDB" id="259382at2"/>
<feature type="domain" description="Glycosyl transferase family 25" evidence="1">
    <location>
        <begin position="3"/>
        <end position="109"/>
    </location>
</feature>
<sequence length="258" mass="28304">MLTLVISLPLSTQRQKKISAGLQAAGMSFSMLPGIVGRELSEAEIESFAPDRFMARFRREIGPAEVGCTLSHKLALETFLASSESTALILEDDAVVPSNLGDAIALLVDRLPLNWGILKVGGIGGVRGRLLQETAVGKIVETHATTVCAHAYVVSRQGASQLLRRILPIRFPYDIYLRDTHVHGARTFEVVPTLVVQEDLAGSRIECDRMERPPSSDLRSILAYRAWKLGHEIRRRAHIIRTIGLSAAVAPSRITRHS</sequence>
<dbReference type="Proteomes" id="UP000199423">
    <property type="component" value="Unassembled WGS sequence"/>
</dbReference>
<dbReference type="CDD" id="cd06532">
    <property type="entry name" value="Glyco_transf_25"/>
    <property type="match status" value="1"/>
</dbReference>
<dbReference type="InterPro" id="IPR002654">
    <property type="entry name" value="Glyco_trans_25"/>
</dbReference>
<accession>A0A1I7MVM3</accession>
<gene>
    <name evidence="2" type="ORF">SAMN04488557_0485</name>
</gene>
<keyword evidence="2" id="KW-0808">Transferase</keyword>
<reference evidence="3" key="1">
    <citation type="submission" date="2016-10" db="EMBL/GenBank/DDBJ databases">
        <authorList>
            <person name="Varghese N."/>
            <person name="Submissions S."/>
        </authorList>
    </citation>
    <scope>NUCLEOTIDE SEQUENCE [LARGE SCALE GENOMIC DNA]</scope>
    <source>
        <strain evidence="3">DSM 1565</strain>
    </source>
</reference>
<protein>
    <submittedName>
        <fullName evidence="2">Glycosyl transferase, family 25</fullName>
    </submittedName>
</protein>
<organism evidence="2 3">
    <name type="scientific">Hyphomicrobium facile</name>
    <dbReference type="NCBI Taxonomy" id="51670"/>
    <lineage>
        <taxon>Bacteria</taxon>
        <taxon>Pseudomonadati</taxon>
        <taxon>Pseudomonadota</taxon>
        <taxon>Alphaproteobacteria</taxon>
        <taxon>Hyphomicrobiales</taxon>
        <taxon>Hyphomicrobiaceae</taxon>
        <taxon>Hyphomicrobium</taxon>
    </lineage>
</organism>
<dbReference type="Pfam" id="PF01755">
    <property type="entry name" value="Glyco_transf_25"/>
    <property type="match status" value="1"/>
</dbReference>
<name>A0A1I7MVM3_9HYPH</name>
<keyword evidence="3" id="KW-1185">Reference proteome</keyword>
<proteinExistence type="predicted"/>